<dbReference type="PROSITE" id="PS51034">
    <property type="entry name" value="ZP_2"/>
    <property type="match status" value="1"/>
</dbReference>
<dbReference type="InterPro" id="IPR055355">
    <property type="entry name" value="ZP-C"/>
</dbReference>
<organism evidence="6 7">
    <name type="scientific">Branchiostoma floridae</name>
    <name type="common">Florida lancelet</name>
    <name type="synonym">Amphioxus</name>
    <dbReference type="NCBI Taxonomy" id="7739"/>
    <lineage>
        <taxon>Eukaryota</taxon>
        <taxon>Metazoa</taxon>
        <taxon>Chordata</taxon>
        <taxon>Cephalochordata</taxon>
        <taxon>Leptocardii</taxon>
        <taxon>Amphioxiformes</taxon>
        <taxon>Branchiostomatidae</taxon>
        <taxon>Branchiostoma</taxon>
    </lineage>
</organism>
<dbReference type="GeneID" id="118422164"/>
<reference evidence="6" key="1">
    <citation type="journal article" date="2020" name="Nat. Ecol. Evol.">
        <title>Deeply conserved synteny resolves early events in vertebrate evolution.</title>
        <authorList>
            <person name="Simakov O."/>
            <person name="Marletaz F."/>
            <person name="Yue J.X."/>
            <person name="O'Connell B."/>
            <person name="Jenkins J."/>
            <person name="Brandt A."/>
            <person name="Calef R."/>
            <person name="Tung C.H."/>
            <person name="Huang T.K."/>
            <person name="Schmutz J."/>
            <person name="Satoh N."/>
            <person name="Yu J.K."/>
            <person name="Putnam N.H."/>
            <person name="Green R.E."/>
            <person name="Rokhsar D.S."/>
        </authorList>
    </citation>
    <scope>NUCLEOTIDE SEQUENCE [LARGE SCALE GENOMIC DNA]</scope>
    <source>
        <strain evidence="6">S238N-H82</strain>
    </source>
</reference>
<dbReference type="InterPro" id="IPR042235">
    <property type="entry name" value="ZP-C_dom"/>
</dbReference>
<keyword evidence="3" id="KW-0812">Transmembrane</keyword>
<evidence type="ECO:0000256" key="1">
    <source>
        <dbReference type="ARBA" id="ARBA00022729"/>
    </source>
</evidence>
<keyword evidence="1 4" id="KW-0732">Signal</keyword>
<feature type="signal peptide" evidence="4">
    <location>
        <begin position="1"/>
        <end position="19"/>
    </location>
</feature>
<dbReference type="InterPro" id="IPR001507">
    <property type="entry name" value="ZP_dom"/>
</dbReference>
<feature type="transmembrane region" description="Helical" evidence="3">
    <location>
        <begin position="1059"/>
        <end position="1083"/>
    </location>
</feature>
<keyword evidence="2" id="KW-1015">Disulfide bond</keyword>
<keyword evidence="3" id="KW-1133">Transmembrane helix</keyword>
<dbReference type="Pfam" id="PF00100">
    <property type="entry name" value="Zona_pellucida"/>
    <property type="match status" value="1"/>
</dbReference>
<proteinExistence type="predicted"/>
<evidence type="ECO:0000256" key="3">
    <source>
        <dbReference type="SAM" id="Phobius"/>
    </source>
</evidence>
<evidence type="ECO:0000256" key="2">
    <source>
        <dbReference type="ARBA" id="ARBA00023157"/>
    </source>
</evidence>
<dbReference type="InterPro" id="IPR055356">
    <property type="entry name" value="ZP-N"/>
</dbReference>
<reference evidence="7" key="2">
    <citation type="submission" date="2025-08" db="UniProtKB">
        <authorList>
            <consortium name="RefSeq"/>
        </authorList>
    </citation>
    <scope>IDENTIFICATION</scope>
    <source>
        <strain evidence="7">S238N-H82</strain>
        <tissue evidence="7">Testes</tissue>
    </source>
</reference>
<dbReference type="PANTHER" id="PTHR14002:SF43">
    <property type="entry name" value="DELTA-LIKE PROTEIN"/>
    <property type="match status" value="1"/>
</dbReference>
<dbReference type="GO" id="GO:0005615">
    <property type="term" value="C:extracellular space"/>
    <property type="evidence" value="ECO:0000318"/>
    <property type="project" value="GO_Central"/>
</dbReference>
<keyword evidence="3" id="KW-0472">Membrane</keyword>
<accession>A0A9J7LMC6</accession>
<dbReference type="Proteomes" id="UP000001554">
    <property type="component" value="Chromosome 9"/>
</dbReference>
<evidence type="ECO:0000256" key="4">
    <source>
        <dbReference type="SAM" id="SignalP"/>
    </source>
</evidence>
<dbReference type="FunFam" id="2.60.40.3210:FF:000016">
    <property type="entry name" value="Uncharacterized protein"/>
    <property type="match status" value="1"/>
</dbReference>
<dbReference type="Gene3D" id="2.60.40.4100">
    <property type="entry name" value="Zona pellucida, ZP-C domain"/>
    <property type="match status" value="1"/>
</dbReference>
<gene>
    <name evidence="7" type="primary">LOC118422164</name>
</gene>
<dbReference type="GO" id="GO:0009986">
    <property type="term" value="C:cell surface"/>
    <property type="evidence" value="ECO:0000318"/>
    <property type="project" value="GO_Central"/>
</dbReference>
<dbReference type="PANTHER" id="PTHR14002">
    <property type="entry name" value="ENDOGLIN/TGF-BETA RECEPTOR TYPE III"/>
    <property type="match status" value="1"/>
</dbReference>
<sequence length="1105" mass="120354">MAFIMLQATSLVILSLTLCAVCEREASYLSQFAGWHYYKVPVTGEMTSTNVKDTCEAAGYVTPCPGDSDCPHSSSSCVDTGLDNCSGPMDDVARVLCGNSSRPDTCDQLDGVYQFMINWRSDDGACGVESGSWCTSGSGRQDRYAFCARDRNVTIAAHIDVTTTVTPRKEPKRESSFLALYKGWRYYKVPVTGEMTSSNVKATCEAAGYVAPCPGDSECRYSSSSCVATGLKDCGLPMNDVSQVLCGTTPDDCAQFDGVYQFTDNWESEDDACGVESGGWCKVGTGTEDRYAFCATDRNVTTIGTAPHNATTRAPDTTGAHGKAESKLAVSFLALYNGWHYYKVPVTGAMTSANVKATCEAAGYVTPCPGDSECRYSSSSCVVTGLEDCIRPMNDISKVLCESESTPHTCAQLDGVYQFMNNWKSDDDACGAESGRWCIEGSERQDRYAFCAEDRNVTTIGVATHDTTTAAPASTIAHESKRKVSYLALYKGWHYYKVPVTGEMTSSNVKATCEAAGYVAPCPGDSECRYSSSSCVATGLKDCGLPMNDVSQVLCGNKPNDCAQFDGVYQFMDNWESEDDACGVESGSWCEVGAGKEDRYAFCAKDVATDVATTPPHDTTVGHDEAPSNCCGNILRQATEVVDQFSNYQVPDGWTMCYIDGRDTAYYRIPCRDLIQGIPGYENADQLLAGGGNFGCWHGNTGDTPGPAFAKNNVIKNSCRDGVQQNTLLSSWSKVQTTTLGVCIKGITCDQRMKAPEPSKDISASVKCTNDYMELSIPVDELTDITLNDLHWEPDQNCGATTNGTHYLFRTGLHECGTQVTFDPKYVIFRNNINIIGTPTTNSVIARDGDIRITSKCKYERQQWVDSTFLPIPGGHGLNITEEGFGQLEVRLSMFPTSQYQSQYRANQFPIHIKLRQRVYMQLEAQGHGKKVSVLALNCKATMSPEPNDTLQYQLINDGCASDPTLDIFSIDDPGKERFGFEAFRFIQEVKTVYVHCEVMVCNAADPGSRCAKGCVSRRKRTAGEKIDMIGRHVIRMGPIIVDDSEAAESNPRDRRSAAWSLLAAGGGLMALALVVLGAAIVLKRSRREEWAYQGLTHVDEEGEE</sequence>
<dbReference type="Pfam" id="PF23344">
    <property type="entry name" value="ZP-N"/>
    <property type="match status" value="1"/>
</dbReference>
<dbReference type="OrthoDB" id="9274484at2759"/>
<evidence type="ECO:0000313" key="6">
    <source>
        <dbReference type="Proteomes" id="UP000001554"/>
    </source>
</evidence>
<protein>
    <submittedName>
        <fullName evidence="7">Uncharacterized protein LOC118422164</fullName>
    </submittedName>
</protein>
<dbReference type="KEGG" id="bfo:118422164"/>
<dbReference type="AlphaFoldDB" id="A0A9J7LMC6"/>
<evidence type="ECO:0000313" key="7">
    <source>
        <dbReference type="RefSeq" id="XP_035685573.1"/>
    </source>
</evidence>
<evidence type="ECO:0000259" key="5">
    <source>
        <dbReference type="PROSITE" id="PS51034"/>
    </source>
</evidence>
<dbReference type="RefSeq" id="XP_035685573.1">
    <property type="nucleotide sequence ID" value="XM_035829680.1"/>
</dbReference>
<feature type="domain" description="ZP" evidence="5">
    <location>
        <begin position="767"/>
        <end position="1018"/>
    </location>
</feature>
<dbReference type="Gene3D" id="2.60.40.3210">
    <property type="entry name" value="Zona pellucida, ZP-N domain"/>
    <property type="match status" value="1"/>
</dbReference>
<feature type="chain" id="PRO_5039907112" evidence="4">
    <location>
        <begin position="20"/>
        <end position="1105"/>
    </location>
</feature>
<dbReference type="SMART" id="SM00241">
    <property type="entry name" value="ZP"/>
    <property type="match status" value="1"/>
</dbReference>
<name>A0A9J7LMC6_BRAFL</name>
<keyword evidence="6" id="KW-1185">Reference proteome</keyword>